<dbReference type="Gene3D" id="1.10.287.310">
    <property type="match status" value="1"/>
</dbReference>
<reference evidence="6 7" key="1">
    <citation type="journal article" date="2010" name="Appl. Environ. Microbiol.">
        <title>The genome sequence of the crenarchaeon Acidilobus saccharovorans supports a new order, Acidilobales, and suggests an important ecological role in terrestrial acidic hot springs.</title>
        <authorList>
            <person name="Mardanov A.V."/>
            <person name="Svetlitchnyi V.A."/>
            <person name="Beletsky A.V."/>
            <person name="Prokofeva M.I."/>
            <person name="Bonch-Osmolovskaya E.A."/>
            <person name="Ravin N.V."/>
            <person name="Skryabin K.G."/>
        </authorList>
    </citation>
    <scope>NUCLEOTIDE SEQUENCE [LARGE SCALE GENOMIC DNA]</scope>
    <source>
        <strain evidence="7">DSM 16705 / JCM 18335 / VKM B-2471 / 345-15</strain>
    </source>
</reference>
<accession>D9Q000</accession>
<name>D9Q000_ACIS3</name>
<protein>
    <recommendedName>
        <fullName evidence="4">Large ribosomal subunit protein uL29</fullName>
    </recommendedName>
</protein>
<evidence type="ECO:0000256" key="5">
    <source>
        <dbReference type="SAM" id="MobiDB-lite"/>
    </source>
</evidence>
<dbReference type="PANTHER" id="PTHR10916">
    <property type="entry name" value="60S RIBOSOMAL PROTEIN L35/50S RIBOSOMAL PROTEIN L29"/>
    <property type="match status" value="1"/>
</dbReference>
<feature type="compositionally biased region" description="Polar residues" evidence="5">
    <location>
        <begin position="68"/>
        <end position="86"/>
    </location>
</feature>
<dbReference type="PROSITE" id="PS00579">
    <property type="entry name" value="RIBOSOMAL_L29"/>
    <property type="match status" value="1"/>
</dbReference>
<evidence type="ECO:0000256" key="3">
    <source>
        <dbReference type="ARBA" id="ARBA00023274"/>
    </source>
</evidence>
<dbReference type="HOGENOM" id="CLU_158491_2_0_2"/>
<organism evidence="6 7">
    <name type="scientific">Acidilobus saccharovorans (strain DSM 16705 / JCM 18335 / VKM B-2471 / 345-15)</name>
    <dbReference type="NCBI Taxonomy" id="666510"/>
    <lineage>
        <taxon>Archaea</taxon>
        <taxon>Thermoproteota</taxon>
        <taxon>Thermoprotei</taxon>
        <taxon>Acidilobales</taxon>
        <taxon>Acidilobaceae</taxon>
        <taxon>Acidilobus</taxon>
    </lineage>
</organism>
<evidence type="ECO:0000313" key="6">
    <source>
        <dbReference type="EMBL" id="ADL18638.1"/>
    </source>
</evidence>
<dbReference type="PANTHER" id="PTHR10916:SF0">
    <property type="entry name" value="LARGE RIBOSOMAL SUBUNIT PROTEIN UL29C"/>
    <property type="match status" value="1"/>
</dbReference>
<dbReference type="InParanoid" id="D9Q000"/>
<dbReference type="KEGG" id="asc:ASAC_0231"/>
<dbReference type="InterPro" id="IPR050063">
    <property type="entry name" value="Ribosomal_protein_uL29"/>
</dbReference>
<dbReference type="STRING" id="666510.ASAC_0231"/>
<dbReference type="InterPro" id="IPR036049">
    <property type="entry name" value="Ribosomal_uL29_sf"/>
</dbReference>
<dbReference type="InterPro" id="IPR018254">
    <property type="entry name" value="Ribosomal_uL29_CS"/>
</dbReference>
<comment type="similarity">
    <text evidence="1 4">Belongs to the universal ribosomal protein uL29 family.</text>
</comment>
<dbReference type="HAMAP" id="MF_00374">
    <property type="entry name" value="Ribosomal_uL29"/>
    <property type="match status" value="1"/>
</dbReference>
<dbReference type="GO" id="GO:0003735">
    <property type="term" value="F:structural constituent of ribosome"/>
    <property type="evidence" value="ECO:0007669"/>
    <property type="project" value="InterPro"/>
</dbReference>
<evidence type="ECO:0000256" key="1">
    <source>
        <dbReference type="ARBA" id="ARBA00009254"/>
    </source>
</evidence>
<sequence>MAKYRLSPDDLRKRSLEELTKLLQEQRSELTSLRQKALSGSIDSPAKIREIRKNIARILTVMNELSRKSQQTKTVAGTANSQQGQG</sequence>
<dbReference type="GO" id="GO:0006412">
    <property type="term" value="P:translation"/>
    <property type="evidence" value="ECO:0007669"/>
    <property type="project" value="UniProtKB-UniRule"/>
</dbReference>
<dbReference type="Proteomes" id="UP000000346">
    <property type="component" value="Chromosome"/>
</dbReference>
<proteinExistence type="inferred from homology"/>
<dbReference type="OrthoDB" id="11736at2157"/>
<dbReference type="FunCoup" id="D9Q000">
    <property type="interactions" value="157"/>
</dbReference>
<dbReference type="AlphaFoldDB" id="D9Q000"/>
<dbReference type="SUPFAM" id="SSF46561">
    <property type="entry name" value="Ribosomal protein L29 (L29p)"/>
    <property type="match status" value="1"/>
</dbReference>
<evidence type="ECO:0000313" key="7">
    <source>
        <dbReference type="Proteomes" id="UP000000346"/>
    </source>
</evidence>
<dbReference type="RefSeq" id="WP_013266150.1">
    <property type="nucleotide sequence ID" value="NC_014374.1"/>
</dbReference>
<feature type="region of interest" description="Disordered" evidence="5">
    <location>
        <begin position="66"/>
        <end position="86"/>
    </location>
</feature>
<dbReference type="GO" id="GO:0022625">
    <property type="term" value="C:cytosolic large ribosomal subunit"/>
    <property type="evidence" value="ECO:0007669"/>
    <property type="project" value="TreeGrafter"/>
</dbReference>
<dbReference type="Pfam" id="PF00831">
    <property type="entry name" value="Ribosomal_L29"/>
    <property type="match status" value="1"/>
</dbReference>
<dbReference type="EMBL" id="CP001742">
    <property type="protein sequence ID" value="ADL18638.1"/>
    <property type="molecule type" value="Genomic_DNA"/>
</dbReference>
<evidence type="ECO:0000256" key="2">
    <source>
        <dbReference type="ARBA" id="ARBA00022980"/>
    </source>
</evidence>
<dbReference type="NCBIfam" id="TIGR00012">
    <property type="entry name" value="L29"/>
    <property type="match status" value="1"/>
</dbReference>
<keyword evidence="3 4" id="KW-0687">Ribonucleoprotein</keyword>
<keyword evidence="2 4" id="KW-0689">Ribosomal protein</keyword>
<dbReference type="InterPro" id="IPR001854">
    <property type="entry name" value="Ribosomal_uL29"/>
</dbReference>
<dbReference type="CDD" id="cd00427">
    <property type="entry name" value="Ribosomal_L29_HIP"/>
    <property type="match status" value="1"/>
</dbReference>
<gene>
    <name evidence="4" type="primary">rpl29</name>
    <name evidence="6" type="ordered locus">ASAC_0231</name>
</gene>
<dbReference type="eggNOG" id="arCOG00785">
    <property type="taxonomic scope" value="Archaea"/>
</dbReference>
<dbReference type="GeneID" id="9498451"/>
<keyword evidence="7" id="KW-1185">Reference proteome</keyword>
<evidence type="ECO:0000256" key="4">
    <source>
        <dbReference type="HAMAP-Rule" id="MF_00374"/>
    </source>
</evidence>